<evidence type="ECO:0000313" key="3">
    <source>
        <dbReference type="Proteomes" id="UP000266426"/>
    </source>
</evidence>
<feature type="coiled-coil region" evidence="1">
    <location>
        <begin position="192"/>
        <end position="226"/>
    </location>
</feature>
<reference evidence="2 3" key="1">
    <citation type="journal article" date="2017" name="ISME J.">
        <title>Energy and carbon metabolisms in a deep terrestrial subsurface fluid microbial community.</title>
        <authorList>
            <person name="Momper L."/>
            <person name="Jungbluth S.P."/>
            <person name="Lee M.D."/>
            <person name="Amend J.P."/>
        </authorList>
    </citation>
    <scope>NUCLEOTIDE SEQUENCE [LARGE SCALE GENOMIC DNA]</scope>
    <source>
        <strain evidence="2">SURF_26</strain>
    </source>
</reference>
<keyword evidence="1" id="KW-0175">Coiled coil</keyword>
<comment type="caution">
    <text evidence="2">The sequence shown here is derived from an EMBL/GenBank/DDBJ whole genome shotgun (WGS) entry which is preliminary data.</text>
</comment>
<evidence type="ECO:0000313" key="2">
    <source>
        <dbReference type="EMBL" id="RJP60072.1"/>
    </source>
</evidence>
<sequence length="226" mass="26544">MRFLEKIFGKKIENENRSKPFYQNKNDIERLDWFKRTRPWHQVDERIISAFINKFSNHGDGEGMFEVFVVFSMKHGLVHNYCNLKHSEVIDSPELICSIISQQLYNIGTVSLKELLILIDDLARNKEKFKHHYSIVMDAFETAVILDDKQFSAYANLAIAKMLLNKFDESLQYAMKGLYVIREIKKLNIPFHLSKSDEIKNAKENIEEAEDKLSNLVLDLQNKLRD</sequence>
<organism evidence="2 3">
    <name type="scientific">Candidatus Auribacter fodinae</name>
    <dbReference type="NCBI Taxonomy" id="2093366"/>
    <lineage>
        <taxon>Bacteria</taxon>
        <taxon>Pseudomonadati</taxon>
        <taxon>Candidatus Auribacterota</taxon>
        <taxon>Candidatus Auribacteria</taxon>
        <taxon>Candidatus Auribacterales</taxon>
        <taxon>Candidatus Auribacteraceae</taxon>
        <taxon>Candidatus Auribacter</taxon>
    </lineage>
</organism>
<evidence type="ECO:0008006" key="4">
    <source>
        <dbReference type="Google" id="ProtNLM"/>
    </source>
</evidence>
<dbReference type="EMBL" id="QZJZ01000035">
    <property type="protein sequence ID" value="RJP60072.1"/>
    <property type="molecule type" value="Genomic_DNA"/>
</dbReference>
<dbReference type="Gene3D" id="1.25.40.10">
    <property type="entry name" value="Tetratricopeptide repeat domain"/>
    <property type="match status" value="1"/>
</dbReference>
<dbReference type="AlphaFoldDB" id="A0A3A4R534"/>
<accession>A0A3A4R534</accession>
<proteinExistence type="predicted"/>
<dbReference type="InterPro" id="IPR011990">
    <property type="entry name" value="TPR-like_helical_dom_sf"/>
</dbReference>
<name>A0A3A4R534_9BACT</name>
<protein>
    <recommendedName>
        <fullName evidence="4">Tetratricopeptide repeat protein</fullName>
    </recommendedName>
</protein>
<dbReference type="SUPFAM" id="SSF48452">
    <property type="entry name" value="TPR-like"/>
    <property type="match status" value="1"/>
</dbReference>
<gene>
    <name evidence="2" type="ORF">C4541_04705</name>
</gene>
<dbReference type="Proteomes" id="UP000266426">
    <property type="component" value="Unassembled WGS sequence"/>
</dbReference>
<evidence type="ECO:0000256" key="1">
    <source>
        <dbReference type="SAM" id="Coils"/>
    </source>
</evidence>